<dbReference type="EMBL" id="ABEXCJ040000003">
    <property type="protein sequence ID" value="ELR5217871.1"/>
    <property type="molecule type" value="Genomic_DNA"/>
</dbReference>
<gene>
    <name evidence="2" type="ORF">M0K77_002384</name>
    <name evidence="1" type="ORF">M0K77_RS11920</name>
</gene>
<accession>A0AAD2VT55</accession>
<sequence length="73" mass="8429">MEKNNITPECNIKHTELEITDRDYFAAKLMPAIIITLNGPVVFEECKGDFDLYAKQAYKMADAMIRAREIIFD</sequence>
<reference evidence="1" key="1">
    <citation type="submission" date="2023-10" db="EMBL/GenBank/DDBJ databases">
        <authorList>
            <consortium name="Clinical and Environmental Microbiology Branch: Whole genome sequencing antimicrobial resistance pathogens in the healthcare setting"/>
        </authorList>
    </citation>
    <scope>NUCLEOTIDE SEQUENCE</scope>
    <source>
        <strain evidence="1">2020QW-00022</strain>
    </source>
</reference>
<name>A0AAD2VT55_PRORE</name>
<evidence type="ECO:0000313" key="1">
    <source>
        <dbReference type="EMBL" id="ELR5217871.1"/>
    </source>
</evidence>
<dbReference type="EMBL" id="ABEXCJ050000003">
    <property type="protein sequence ID" value="EMR4590058.1"/>
    <property type="molecule type" value="Genomic_DNA"/>
</dbReference>
<evidence type="ECO:0000313" key="2">
    <source>
        <dbReference type="EMBL" id="EMR4590058.1"/>
    </source>
</evidence>
<protein>
    <submittedName>
        <fullName evidence="1">Uncharacterized protein</fullName>
    </submittedName>
</protein>
<organism evidence="1">
    <name type="scientific">Providencia rettgeri</name>
    <dbReference type="NCBI Taxonomy" id="587"/>
    <lineage>
        <taxon>Bacteria</taxon>
        <taxon>Pseudomonadati</taxon>
        <taxon>Pseudomonadota</taxon>
        <taxon>Gammaproteobacteria</taxon>
        <taxon>Enterobacterales</taxon>
        <taxon>Morganellaceae</taxon>
        <taxon>Providencia</taxon>
    </lineage>
</organism>
<proteinExistence type="predicted"/>
<dbReference type="AlphaFoldDB" id="A0AAD2VT55"/>
<comment type="caution">
    <text evidence="1">The sequence shown here is derived from an EMBL/GenBank/DDBJ whole genome shotgun (WGS) entry which is preliminary data.</text>
</comment>